<dbReference type="Pfam" id="PF12276">
    <property type="entry name" value="DUF3617"/>
    <property type="match status" value="1"/>
</dbReference>
<comment type="caution">
    <text evidence="1">The sequence shown here is derived from an EMBL/GenBank/DDBJ whole genome shotgun (WGS) entry which is preliminary data.</text>
</comment>
<sequence length="171" mass="17793">MKRMMIVLAGLGVAACDGAPAPASEENAPKQKAELLEPGLYEVSVTVDKLASADGAEPATPLEAGQELTKQVCVASEGISTPALYAEGDDDCALRNPYVRPGRFQSDLRCTRSGVSGQVNLSANGTYEAESFETDVRTLTALASTGDYAMSRTVTGRRVGDCPTEGDESAG</sequence>
<gene>
    <name evidence="1" type="ORF">FHS50_001537</name>
</gene>
<dbReference type="AlphaFoldDB" id="A0A839Z6Y0"/>
<dbReference type="PROSITE" id="PS51257">
    <property type="entry name" value="PROKAR_LIPOPROTEIN"/>
    <property type="match status" value="1"/>
</dbReference>
<reference evidence="1 2" key="1">
    <citation type="submission" date="2020-08" db="EMBL/GenBank/DDBJ databases">
        <title>Genomic Encyclopedia of Type Strains, Phase IV (KMG-IV): sequencing the most valuable type-strain genomes for metagenomic binning, comparative biology and taxonomic classification.</title>
        <authorList>
            <person name="Goeker M."/>
        </authorList>
    </citation>
    <scope>NUCLEOTIDE SEQUENCE [LARGE SCALE GENOMIC DNA]</scope>
    <source>
        <strain evidence="1 2">DSM 24194</strain>
    </source>
</reference>
<accession>A0A839Z6Y0</accession>
<evidence type="ECO:0000313" key="2">
    <source>
        <dbReference type="Proteomes" id="UP000578569"/>
    </source>
</evidence>
<dbReference type="EMBL" id="JACICF010000001">
    <property type="protein sequence ID" value="MBB3764514.1"/>
    <property type="molecule type" value="Genomic_DNA"/>
</dbReference>
<dbReference type="RefSeq" id="WP_183933766.1">
    <property type="nucleotide sequence ID" value="NZ_JACICF010000001.1"/>
</dbReference>
<proteinExistence type="predicted"/>
<evidence type="ECO:0000313" key="1">
    <source>
        <dbReference type="EMBL" id="MBB3764514.1"/>
    </source>
</evidence>
<name>A0A839Z6Y0_9SPHN</name>
<keyword evidence="2" id="KW-1185">Reference proteome</keyword>
<protein>
    <recommendedName>
        <fullName evidence="3">DUF3617 domain-containing protein</fullName>
    </recommendedName>
</protein>
<dbReference type="InterPro" id="IPR022061">
    <property type="entry name" value="DUF3617"/>
</dbReference>
<dbReference type="Proteomes" id="UP000578569">
    <property type="component" value="Unassembled WGS sequence"/>
</dbReference>
<organism evidence="1 2">
    <name type="scientific">Sphingomicrobium lutaoense</name>
    <dbReference type="NCBI Taxonomy" id="515949"/>
    <lineage>
        <taxon>Bacteria</taxon>
        <taxon>Pseudomonadati</taxon>
        <taxon>Pseudomonadota</taxon>
        <taxon>Alphaproteobacteria</taxon>
        <taxon>Sphingomonadales</taxon>
        <taxon>Sphingomonadaceae</taxon>
        <taxon>Sphingomicrobium</taxon>
    </lineage>
</organism>
<evidence type="ECO:0008006" key="3">
    <source>
        <dbReference type="Google" id="ProtNLM"/>
    </source>
</evidence>